<dbReference type="Proteomes" id="UP001500866">
    <property type="component" value="Unassembled WGS sequence"/>
</dbReference>
<comment type="caution">
    <text evidence="7">The sequence shown here is derived from an EMBL/GenBank/DDBJ whole genome shotgun (WGS) entry which is preliminary data.</text>
</comment>
<gene>
    <name evidence="7" type="ORF">GCM10009001_05540</name>
</gene>
<dbReference type="PANTHER" id="PTHR43280:SF2">
    <property type="entry name" value="HTH-TYPE TRANSCRIPTIONAL REGULATOR EXSA"/>
    <property type="match status" value="1"/>
</dbReference>
<evidence type="ECO:0000259" key="6">
    <source>
        <dbReference type="PROSITE" id="PS50110"/>
    </source>
</evidence>
<accession>A0ABN1FJP6</accession>
<name>A0ABN1FJP6_9BACI</name>
<feature type="domain" description="HTH araC/xylS-type" evidence="5">
    <location>
        <begin position="371"/>
        <end position="469"/>
    </location>
</feature>
<evidence type="ECO:0000313" key="7">
    <source>
        <dbReference type="EMBL" id="GAA0592247.1"/>
    </source>
</evidence>
<evidence type="ECO:0000256" key="2">
    <source>
        <dbReference type="ARBA" id="ARBA00023125"/>
    </source>
</evidence>
<reference evidence="7 8" key="1">
    <citation type="journal article" date="2019" name="Int. J. Syst. Evol. Microbiol.">
        <title>The Global Catalogue of Microorganisms (GCM) 10K type strain sequencing project: providing services to taxonomists for standard genome sequencing and annotation.</title>
        <authorList>
            <consortium name="The Broad Institute Genomics Platform"/>
            <consortium name="The Broad Institute Genome Sequencing Center for Infectious Disease"/>
            <person name="Wu L."/>
            <person name="Ma J."/>
        </authorList>
    </citation>
    <scope>NUCLEOTIDE SEQUENCE [LARGE SCALE GENOMIC DNA]</scope>
    <source>
        <strain evidence="7 8">JCM 15395</strain>
    </source>
</reference>
<dbReference type="SMART" id="SM00448">
    <property type="entry name" value="REC"/>
    <property type="match status" value="1"/>
</dbReference>
<keyword evidence="4" id="KW-0597">Phosphoprotein</keyword>
<evidence type="ECO:0000259" key="5">
    <source>
        <dbReference type="PROSITE" id="PS01124"/>
    </source>
</evidence>
<dbReference type="PROSITE" id="PS50110">
    <property type="entry name" value="RESPONSE_REGULATORY"/>
    <property type="match status" value="1"/>
</dbReference>
<sequence>MKILIAEDELLERKAMRKFLEDNFNELEEISEAANGREAIEQAAIFEPDIIFMDIKMPGINGLEAIEKIQNTLPSIKFILVSAYDSFDFAKQAMHYGVKEYILKPGKKTEIVASILRVKKELAYEAKEMAEKRSLIEERFISKLMQHQSFDKEGYHLLKEYFPTFQCGYFLVLQQGDPVDEADVRTKLDKHIEHPFIVNPADGRVTCCVLASSALNKSEILMQARKIQLEFGDCFLGLGYAYSTMESLSKSYHEALTAMYQLTRQHNRKYGFVEVTEEKDNRMDVIVQLLDEMEKGNEHESARCFTENRELFSPDDLEELYFNVKQLMEEHHLSLPDSSITELKSDESWQQFITLCCLTFQEYYQSNQLMEKVKDYIDEHYKDGITLEEMAEHVGLSPNYFSNVFKKAFGNTFVEYVTEKRMKEAKYLLMENDYSLKEICYMLGYHDPNYFSRVFKKHYSMSPKKYQQEIFKK</sequence>
<feature type="domain" description="Response regulatory" evidence="6">
    <location>
        <begin position="2"/>
        <end position="119"/>
    </location>
</feature>
<dbReference type="InterPro" id="IPR018060">
    <property type="entry name" value="HTH_AraC"/>
</dbReference>
<dbReference type="RefSeq" id="WP_343810078.1">
    <property type="nucleotide sequence ID" value="NZ_BAAADS010000001.1"/>
</dbReference>
<proteinExistence type="predicted"/>
<dbReference type="SUPFAM" id="SSF52172">
    <property type="entry name" value="CheY-like"/>
    <property type="match status" value="1"/>
</dbReference>
<keyword evidence="8" id="KW-1185">Reference proteome</keyword>
<dbReference type="InterPro" id="IPR018062">
    <property type="entry name" value="HTH_AraC-typ_CS"/>
</dbReference>
<evidence type="ECO:0000313" key="8">
    <source>
        <dbReference type="Proteomes" id="UP001500866"/>
    </source>
</evidence>
<dbReference type="SUPFAM" id="SSF46689">
    <property type="entry name" value="Homeodomain-like"/>
    <property type="match status" value="2"/>
</dbReference>
<dbReference type="InterPro" id="IPR011006">
    <property type="entry name" value="CheY-like_superfamily"/>
</dbReference>
<dbReference type="PROSITE" id="PS01124">
    <property type="entry name" value="HTH_ARAC_FAMILY_2"/>
    <property type="match status" value="1"/>
</dbReference>
<keyword evidence="3" id="KW-0804">Transcription</keyword>
<evidence type="ECO:0000256" key="3">
    <source>
        <dbReference type="ARBA" id="ARBA00023163"/>
    </source>
</evidence>
<dbReference type="Pfam" id="PF00072">
    <property type="entry name" value="Response_reg"/>
    <property type="match status" value="1"/>
</dbReference>
<dbReference type="SMART" id="SM00342">
    <property type="entry name" value="HTH_ARAC"/>
    <property type="match status" value="1"/>
</dbReference>
<evidence type="ECO:0000256" key="1">
    <source>
        <dbReference type="ARBA" id="ARBA00023015"/>
    </source>
</evidence>
<dbReference type="PRINTS" id="PR00032">
    <property type="entry name" value="HTHARAC"/>
</dbReference>
<dbReference type="EMBL" id="BAAADS010000001">
    <property type="protein sequence ID" value="GAA0592247.1"/>
    <property type="molecule type" value="Genomic_DNA"/>
</dbReference>
<dbReference type="InterPro" id="IPR020449">
    <property type="entry name" value="Tscrpt_reg_AraC-type_HTH"/>
</dbReference>
<dbReference type="InterPro" id="IPR001789">
    <property type="entry name" value="Sig_transdc_resp-reg_receiver"/>
</dbReference>
<evidence type="ECO:0000256" key="4">
    <source>
        <dbReference type="PROSITE-ProRule" id="PRU00169"/>
    </source>
</evidence>
<dbReference type="Pfam" id="PF12833">
    <property type="entry name" value="HTH_18"/>
    <property type="match status" value="1"/>
</dbReference>
<dbReference type="CDD" id="cd17536">
    <property type="entry name" value="REC_YesN-like"/>
    <property type="match status" value="1"/>
</dbReference>
<dbReference type="Gene3D" id="1.10.10.60">
    <property type="entry name" value="Homeodomain-like"/>
    <property type="match status" value="2"/>
</dbReference>
<keyword evidence="1" id="KW-0805">Transcription regulation</keyword>
<dbReference type="PANTHER" id="PTHR43280">
    <property type="entry name" value="ARAC-FAMILY TRANSCRIPTIONAL REGULATOR"/>
    <property type="match status" value="1"/>
</dbReference>
<dbReference type="Gene3D" id="3.40.50.2300">
    <property type="match status" value="1"/>
</dbReference>
<dbReference type="PROSITE" id="PS00041">
    <property type="entry name" value="HTH_ARAC_FAMILY_1"/>
    <property type="match status" value="1"/>
</dbReference>
<feature type="modified residue" description="4-aspartylphosphate" evidence="4">
    <location>
        <position position="54"/>
    </location>
</feature>
<organism evidence="7 8">
    <name type="scientific">Virgibacillus siamensis</name>
    <dbReference type="NCBI Taxonomy" id="480071"/>
    <lineage>
        <taxon>Bacteria</taxon>
        <taxon>Bacillati</taxon>
        <taxon>Bacillota</taxon>
        <taxon>Bacilli</taxon>
        <taxon>Bacillales</taxon>
        <taxon>Bacillaceae</taxon>
        <taxon>Virgibacillus</taxon>
    </lineage>
</organism>
<keyword evidence="2" id="KW-0238">DNA-binding</keyword>
<dbReference type="InterPro" id="IPR009057">
    <property type="entry name" value="Homeodomain-like_sf"/>
</dbReference>
<protein>
    <submittedName>
        <fullName evidence="7">Response regulator</fullName>
    </submittedName>
</protein>